<dbReference type="PANTHER" id="PTHR44303:SF2">
    <property type="entry name" value="DNAJ HOMOLOG SUBFAMILY C MEMBER 16"/>
    <property type="match status" value="1"/>
</dbReference>
<accession>A0A4S4DMU5</accession>
<gene>
    <name evidence="1" type="ORF">TEA_011043</name>
</gene>
<comment type="caution">
    <text evidence="1">The sequence shown here is derived from an EMBL/GenBank/DDBJ whole genome shotgun (WGS) entry which is preliminary data.</text>
</comment>
<dbReference type="AlphaFoldDB" id="A0A4S4DMU5"/>
<organism evidence="1 2">
    <name type="scientific">Camellia sinensis var. sinensis</name>
    <name type="common">China tea</name>
    <dbReference type="NCBI Taxonomy" id="542762"/>
    <lineage>
        <taxon>Eukaryota</taxon>
        <taxon>Viridiplantae</taxon>
        <taxon>Streptophyta</taxon>
        <taxon>Embryophyta</taxon>
        <taxon>Tracheophyta</taxon>
        <taxon>Spermatophyta</taxon>
        <taxon>Magnoliopsida</taxon>
        <taxon>eudicotyledons</taxon>
        <taxon>Gunneridae</taxon>
        <taxon>Pentapetalae</taxon>
        <taxon>asterids</taxon>
        <taxon>Ericales</taxon>
        <taxon>Theaceae</taxon>
        <taxon>Camellia</taxon>
    </lineage>
</organism>
<sequence length="142" mass="16291">MANTGMIELGEVQLATYLAEKTFTGQPSFQNGLPSLIAFPSGCNTANCLIRYVGELSVDAVTNWFATTILSLPRILYYSKDSLVKVIFFSETGERAAPFVRQAALNYWPYTAFTFVPWREEESSFWWNVYVYFLSFLFWENV</sequence>
<name>A0A4S4DMU5_CAMSN</name>
<protein>
    <submittedName>
        <fullName evidence="1">Uncharacterized protein</fullName>
    </submittedName>
</protein>
<dbReference type="InterPro" id="IPR052448">
    <property type="entry name" value="DnaJ_C16_autophagy_reg"/>
</dbReference>
<keyword evidence="2" id="KW-1185">Reference proteome</keyword>
<dbReference type="EMBL" id="SDRB02010788">
    <property type="protein sequence ID" value="THG04331.1"/>
    <property type="molecule type" value="Genomic_DNA"/>
</dbReference>
<evidence type="ECO:0000313" key="1">
    <source>
        <dbReference type="EMBL" id="THG04331.1"/>
    </source>
</evidence>
<evidence type="ECO:0000313" key="2">
    <source>
        <dbReference type="Proteomes" id="UP000306102"/>
    </source>
</evidence>
<dbReference type="Proteomes" id="UP000306102">
    <property type="component" value="Unassembled WGS sequence"/>
</dbReference>
<reference evidence="1 2" key="1">
    <citation type="journal article" date="2018" name="Proc. Natl. Acad. Sci. U.S.A.">
        <title>Draft genome sequence of Camellia sinensis var. sinensis provides insights into the evolution of the tea genome and tea quality.</title>
        <authorList>
            <person name="Wei C."/>
            <person name="Yang H."/>
            <person name="Wang S."/>
            <person name="Zhao J."/>
            <person name="Liu C."/>
            <person name="Gao L."/>
            <person name="Xia E."/>
            <person name="Lu Y."/>
            <person name="Tai Y."/>
            <person name="She G."/>
            <person name="Sun J."/>
            <person name="Cao H."/>
            <person name="Tong W."/>
            <person name="Gao Q."/>
            <person name="Li Y."/>
            <person name="Deng W."/>
            <person name="Jiang X."/>
            <person name="Wang W."/>
            <person name="Chen Q."/>
            <person name="Zhang S."/>
            <person name="Li H."/>
            <person name="Wu J."/>
            <person name="Wang P."/>
            <person name="Li P."/>
            <person name="Shi C."/>
            <person name="Zheng F."/>
            <person name="Jian J."/>
            <person name="Huang B."/>
            <person name="Shan D."/>
            <person name="Shi M."/>
            <person name="Fang C."/>
            <person name="Yue Y."/>
            <person name="Li F."/>
            <person name="Li D."/>
            <person name="Wei S."/>
            <person name="Han B."/>
            <person name="Jiang C."/>
            <person name="Yin Y."/>
            <person name="Xia T."/>
            <person name="Zhang Z."/>
            <person name="Bennetzen J.L."/>
            <person name="Zhao S."/>
            <person name="Wan X."/>
        </authorList>
    </citation>
    <scope>NUCLEOTIDE SEQUENCE [LARGE SCALE GENOMIC DNA]</scope>
    <source>
        <strain evidence="2">cv. Shuchazao</strain>
        <tissue evidence="1">Leaf</tissue>
    </source>
</reference>
<dbReference type="STRING" id="542762.A0A4S4DMU5"/>
<proteinExistence type="predicted"/>
<dbReference type="PANTHER" id="PTHR44303">
    <property type="entry name" value="DNAJ HOMOLOG SUBFAMILY C MEMBER 16"/>
    <property type="match status" value="1"/>
</dbReference>